<comment type="caution">
    <text evidence="1">The sequence shown here is derived from an EMBL/GenBank/DDBJ whole genome shotgun (WGS) entry which is preliminary data.</text>
</comment>
<reference evidence="1 2" key="1">
    <citation type="submission" date="2022-12" db="EMBL/GenBank/DDBJ databases">
        <title>Draft genome sequence of Paenibacillus sp. dW9.</title>
        <authorList>
            <person name="Choi E.-W."/>
            <person name="Kim D.-U."/>
        </authorList>
    </citation>
    <scope>NUCLEOTIDE SEQUENCE [LARGE SCALE GENOMIC DNA]</scope>
    <source>
        <strain evidence="2">dW9</strain>
    </source>
</reference>
<evidence type="ECO:0000313" key="2">
    <source>
        <dbReference type="Proteomes" id="UP001527882"/>
    </source>
</evidence>
<gene>
    <name evidence="1" type="ORF">O9H85_18490</name>
</gene>
<name>A0ABT4QBW0_9BACL</name>
<sequence>MITEEQLDRYRQDGTLLRVIRDADRANDVKGFVVAWDDRSVLIRKPNRRVVTLDRSYCYQPFSEPRAELWPLENE</sequence>
<dbReference type="Proteomes" id="UP001527882">
    <property type="component" value="Unassembled WGS sequence"/>
</dbReference>
<proteinExistence type="predicted"/>
<dbReference type="RefSeq" id="WP_269882887.1">
    <property type="nucleotide sequence ID" value="NZ_JAQAGZ010000011.1"/>
</dbReference>
<organism evidence="1 2">
    <name type="scientific">Paenibacillus gyeongsangnamensis</name>
    <dbReference type="NCBI Taxonomy" id="3388067"/>
    <lineage>
        <taxon>Bacteria</taxon>
        <taxon>Bacillati</taxon>
        <taxon>Bacillota</taxon>
        <taxon>Bacilli</taxon>
        <taxon>Bacillales</taxon>
        <taxon>Paenibacillaceae</taxon>
        <taxon>Paenibacillus</taxon>
    </lineage>
</organism>
<dbReference type="EMBL" id="JAQAGZ010000011">
    <property type="protein sequence ID" value="MCZ8514373.1"/>
    <property type="molecule type" value="Genomic_DNA"/>
</dbReference>
<accession>A0ABT4QBW0</accession>
<evidence type="ECO:0000313" key="1">
    <source>
        <dbReference type="EMBL" id="MCZ8514373.1"/>
    </source>
</evidence>
<keyword evidence="2" id="KW-1185">Reference proteome</keyword>
<protein>
    <submittedName>
        <fullName evidence="1">Uncharacterized protein</fullName>
    </submittedName>
</protein>